<dbReference type="AlphaFoldDB" id="A0A0E2HBL6"/>
<dbReference type="Proteomes" id="UP000013085">
    <property type="component" value="Unassembled WGS sequence"/>
</dbReference>
<evidence type="ECO:0000313" key="1">
    <source>
        <dbReference type="EMBL" id="ENZ14043.1"/>
    </source>
</evidence>
<dbReference type="EMBL" id="AGYR01000026">
    <property type="protein sequence ID" value="ENZ14043.1"/>
    <property type="molecule type" value="Genomic_DNA"/>
</dbReference>
<gene>
    <name evidence="1" type="ORF">HMPREF1090_02335</name>
</gene>
<reference evidence="1 2" key="1">
    <citation type="submission" date="2013-01" db="EMBL/GenBank/DDBJ databases">
        <title>The Genome Sequence of Clostridium clostridioforme 90A8.</title>
        <authorList>
            <consortium name="The Broad Institute Genome Sequencing Platform"/>
            <person name="Earl A."/>
            <person name="Ward D."/>
            <person name="Feldgarden M."/>
            <person name="Gevers D."/>
            <person name="Courvalin P."/>
            <person name="Lambert T."/>
            <person name="Walker B."/>
            <person name="Young S.K."/>
            <person name="Zeng Q."/>
            <person name="Gargeya S."/>
            <person name="Fitzgerald M."/>
            <person name="Haas B."/>
            <person name="Abouelleil A."/>
            <person name="Alvarado L."/>
            <person name="Arachchi H.M."/>
            <person name="Berlin A.M."/>
            <person name="Chapman S.B."/>
            <person name="Dewar J."/>
            <person name="Goldberg J."/>
            <person name="Griggs A."/>
            <person name="Gujja S."/>
            <person name="Hansen M."/>
            <person name="Howarth C."/>
            <person name="Imamovic A."/>
            <person name="Larimer J."/>
            <person name="McCowan C."/>
            <person name="Murphy C."/>
            <person name="Neiman D."/>
            <person name="Pearson M."/>
            <person name="Priest M."/>
            <person name="Roberts A."/>
            <person name="Saif S."/>
            <person name="Shea T."/>
            <person name="Sisk P."/>
            <person name="Sykes S."/>
            <person name="Wortman J."/>
            <person name="Nusbaum C."/>
            <person name="Birren B."/>
        </authorList>
    </citation>
    <scope>NUCLEOTIDE SEQUENCE [LARGE SCALE GENOMIC DNA]</scope>
    <source>
        <strain evidence="1 2">90A8</strain>
    </source>
</reference>
<comment type="caution">
    <text evidence="1">The sequence shown here is derived from an EMBL/GenBank/DDBJ whole genome shotgun (WGS) entry which is preliminary data.</text>
</comment>
<dbReference type="PATRIC" id="fig|999408.3.peg.2511"/>
<protein>
    <submittedName>
        <fullName evidence="1">Uncharacterized protein</fullName>
    </submittedName>
</protein>
<accession>A0A0E2HBL6</accession>
<organism evidence="1 2">
    <name type="scientific">[Clostridium] clostridioforme 90A8</name>
    <dbReference type="NCBI Taxonomy" id="999408"/>
    <lineage>
        <taxon>Bacteria</taxon>
        <taxon>Bacillati</taxon>
        <taxon>Bacillota</taxon>
        <taxon>Clostridia</taxon>
        <taxon>Lachnospirales</taxon>
        <taxon>Lachnospiraceae</taxon>
        <taxon>Enterocloster</taxon>
    </lineage>
</organism>
<evidence type="ECO:0000313" key="2">
    <source>
        <dbReference type="Proteomes" id="UP000013085"/>
    </source>
</evidence>
<dbReference type="RefSeq" id="WP_002595760.1">
    <property type="nucleotide sequence ID" value="NZ_KB851020.1"/>
</dbReference>
<name>A0A0E2HBL6_9FIRM</name>
<sequence length="178" mass="20777">MANKIFKYSVNLVPLEILNQEQRAFRADLLNIPYLLYEVEQLATGEVIAINKPGGKRNFGRLSRDDFMVFIYNPDEESLWLISHGEISDDIAEKYEYDAQSAIRLIEALYRVCCGDEPDFVINRMHLRDTIGIPVETILKVYKWIWGQEDCNYPTKEGRWLSMNALLDRFSLSAEDFR</sequence>
<dbReference type="HOGENOM" id="CLU_1544605_0_0_9"/>
<proteinExistence type="predicted"/>